<sequence length="809" mass="87327">MADQQDAVANDKRRCTDDELYDVVICGTDLVQSILSSALSRAGKKVLHCDGNEWYGGFDAVLYAGSTLDSFIEGCAPPCSQKQKKERDSTITPSRSITDSDSSVFDLLPREKYADLRLHSQTFVLAKGGGVDETTPDAPFANLGIDDTPNNDAGAVIENDGAAHKMEPTDITTAEDTTAPIDQAEAEKTYPKLGHGFSLDISPGLLFASGDAVQGLVKSGVADYLEFKSLKGLYLLMAEEELNARKGGARGKAGRARLSDRGGAKSEMSSDTDSTTTTTTNATSVVRVPSLPMYRVPCSKGDVFRSKLLSPVDKRRLMKFLQLVSDYGMATEGAASSNPESTNTEETTDEQTTAETSDANVHGEVITTSEKSNDDSSVNATGENADDAIHSINERHLHRGRALSRPQNKAKPSSSDMDALMRCVRDKVSFTEFLTAVVKLPPRLCTVVMHALVLAPFQNDETTSTPQYSTKDGLEDLLRHVTALGRFGDTAFLIPMYGSGELSQAFCRSGAVYGSTYMLRRSPVSISVTKSTATVRGVVISGEERIGGNEDVNTLDISNAEIACKHVIVPCTMLHPSDLGDKVRTYRRISVVQGKLIIDQDTDKDAFDTEQRYAVVIPPDTRGLDNKCAIHGVIVDNSVCVTPQGSNYTVLHLTTTSTADVGNDDVYSDILAKSVQYLIASHSSKEPAKECHHVSFSYSSEAPSTSRGTATPSGLHVCHRGIQPITFDSAFLEAKRIFDTICPDSDFLALAKQVEDAIVYRNVEDSDDERMVLDSAYNIIQAPVTTAKTAEAEVPVEEGPALEAKELRS</sequence>
<feature type="compositionally biased region" description="Low complexity" evidence="2">
    <location>
        <begin position="269"/>
        <end position="279"/>
    </location>
</feature>
<comment type="similarity">
    <text evidence="1">Belongs to the Rab GDI family.</text>
</comment>
<dbReference type="InterPro" id="IPR018203">
    <property type="entry name" value="GDP_dissociation_inhibitor"/>
</dbReference>
<feature type="compositionally biased region" description="Low complexity" evidence="2">
    <location>
        <begin position="335"/>
        <end position="358"/>
    </location>
</feature>
<evidence type="ECO:0000256" key="2">
    <source>
        <dbReference type="SAM" id="MobiDB-lite"/>
    </source>
</evidence>
<dbReference type="GeneID" id="7444621"/>
<evidence type="ECO:0008006" key="5">
    <source>
        <dbReference type="Google" id="ProtNLM"/>
    </source>
</evidence>
<dbReference type="EMBL" id="CM000639">
    <property type="protein sequence ID" value="EED95253.1"/>
    <property type="molecule type" value="Genomic_DNA"/>
</dbReference>
<feature type="region of interest" description="Disordered" evidence="2">
    <location>
        <begin position="331"/>
        <end position="383"/>
    </location>
</feature>
<dbReference type="InParanoid" id="B8BUA8"/>
<dbReference type="GO" id="GO:0005092">
    <property type="term" value="F:GDP-dissociation inhibitor activity"/>
    <property type="evidence" value="ECO:0007669"/>
    <property type="project" value="InterPro"/>
</dbReference>
<feature type="region of interest" description="Disordered" evidence="2">
    <location>
        <begin position="248"/>
        <end position="279"/>
    </location>
</feature>
<dbReference type="GO" id="GO:0007264">
    <property type="term" value="P:small GTPase-mediated signal transduction"/>
    <property type="evidence" value="ECO:0007669"/>
    <property type="project" value="InterPro"/>
</dbReference>
<dbReference type="STRING" id="35128.B8BUA8"/>
<reference evidence="3 4" key="1">
    <citation type="journal article" date="2004" name="Science">
        <title>The genome of the diatom Thalassiosira pseudonana: ecology, evolution, and metabolism.</title>
        <authorList>
            <person name="Armbrust E.V."/>
            <person name="Berges J.A."/>
            <person name="Bowler C."/>
            <person name="Green B.R."/>
            <person name="Martinez D."/>
            <person name="Putnam N.H."/>
            <person name="Zhou S."/>
            <person name="Allen A.E."/>
            <person name="Apt K.E."/>
            <person name="Bechner M."/>
            <person name="Brzezinski M.A."/>
            <person name="Chaal B.K."/>
            <person name="Chiovitti A."/>
            <person name="Davis A.K."/>
            <person name="Demarest M.S."/>
            <person name="Detter J.C."/>
            <person name="Glavina T."/>
            <person name="Goodstein D."/>
            <person name="Hadi M.Z."/>
            <person name="Hellsten U."/>
            <person name="Hildebrand M."/>
            <person name="Jenkins B.D."/>
            <person name="Jurka J."/>
            <person name="Kapitonov V.V."/>
            <person name="Kroger N."/>
            <person name="Lau W.W."/>
            <person name="Lane T.W."/>
            <person name="Larimer F.W."/>
            <person name="Lippmeier J.C."/>
            <person name="Lucas S."/>
            <person name="Medina M."/>
            <person name="Montsant A."/>
            <person name="Obornik M."/>
            <person name="Parker M.S."/>
            <person name="Palenik B."/>
            <person name="Pazour G.J."/>
            <person name="Richardson P.M."/>
            <person name="Rynearson T.A."/>
            <person name="Saito M.A."/>
            <person name="Schwartz D.C."/>
            <person name="Thamatrakoln K."/>
            <person name="Valentin K."/>
            <person name="Vardi A."/>
            <person name="Wilkerson F.P."/>
            <person name="Rokhsar D.S."/>
        </authorList>
    </citation>
    <scope>NUCLEOTIDE SEQUENCE [LARGE SCALE GENOMIC DNA]</scope>
    <source>
        <strain evidence="3 4">CCMP1335</strain>
    </source>
</reference>
<dbReference type="Gene3D" id="3.30.519.10">
    <property type="entry name" value="Guanine Nucleotide Dissociation Inhibitor, domain 2"/>
    <property type="match status" value="1"/>
</dbReference>
<dbReference type="Pfam" id="PF00996">
    <property type="entry name" value="GDI"/>
    <property type="match status" value="2"/>
</dbReference>
<evidence type="ECO:0000256" key="1">
    <source>
        <dbReference type="ARBA" id="ARBA00005593"/>
    </source>
</evidence>
<dbReference type="GO" id="GO:0005829">
    <property type="term" value="C:cytosol"/>
    <property type="evidence" value="ECO:0000318"/>
    <property type="project" value="GO_Central"/>
</dbReference>
<evidence type="ECO:0000313" key="3">
    <source>
        <dbReference type="EMBL" id="EED95253.1"/>
    </source>
</evidence>
<dbReference type="RefSeq" id="XP_002287810.1">
    <property type="nucleotide sequence ID" value="XM_002287774.1"/>
</dbReference>
<keyword evidence="4" id="KW-1185">Reference proteome</keyword>
<dbReference type="Gene3D" id="1.10.405.10">
    <property type="entry name" value="Guanine Nucleotide Dissociation Inhibitor, domain 1"/>
    <property type="match status" value="1"/>
</dbReference>
<dbReference type="AlphaFoldDB" id="B8BUA8"/>
<dbReference type="SUPFAM" id="SSF51905">
    <property type="entry name" value="FAD/NAD(P)-binding domain"/>
    <property type="match status" value="1"/>
</dbReference>
<feature type="compositionally biased region" description="Polar residues" evidence="2">
    <location>
        <begin position="366"/>
        <end position="382"/>
    </location>
</feature>
<dbReference type="Gene3D" id="3.50.50.60">
    <property type="entry name" value="FAD/NAD(P)-binding domain"/>
    <property type="match status" value="2"/>
</dbReference>
<dbReference type="GO" id="GO:0005968">
    <property type="term" value="C:Rab-protein geranylgeranyltransferase complex"/>
    <property type="evidence" value="ECO:0000318"/>
    <property type="project" value="GO_Central"/>
</dbReference>
<dbReference type="InterPro" id="IPR036188">
    <property type="entry name" value="FAD/NAD-bd_sf"/>
</dbReference>
<dbReference type="PRINTS" id="PR00891">
    <property type="entry name" value="RABGDIREP"/>
</dbReference>
<protein>
    <recommendedName>
        <fullName evidence="5">Rab proteins geranylgeranyltransferase component A</fullName>
    </recommendedName>
</protein>
<accession>B8BUA8</accession>
<name>B8BUA8_THAPS</name>
<dbReference type="KEGG" id="tps:THAPSDRAFT_2415"/>
<dbReference type="FunFam" id="3.50.50.60:FF:001060">
    <property type="entry name" value="Os01g0269100 protein"/>
    <property type="match status" value="1"/>
</dbReference>
<dbReference type="eggNOG" id="KOG4405">
    <property type="taxonomic scope" value="Eukaryota"/>
</dbReference>
<dbReference type="GO" id="GO:0016192">
    <property type="term" value="P:vesicle-mediated transport"/>
    <property type="evidence" value="ECO:0000318"/>
    <property type="project" value="GO_Central"/>
</dbReference>
<dbReference type="PANTHER" id="PTHR11787:SF4">
    <property type="entry name" value="CHM, RAB ESCORT PROTEIN 1"/>
    <property type="match status" value="1"/>
</dbReference>
<organism evidence="3 4">
    <name type="scientific">Thalassiosira pseudonana</name>
    <name type="common">Marine diatom</name>
    <name type="synonym">Cyclotella nana</name>
    <dbReference type="NCBI Taxonomy" id="35128"/>
    <lineage>
        <taxon>Eukaryota</taxon>
        <taxon>Sar</taxon>
        <taxon>Stramenopiles</taxon>
        <taxon>Ochrophyta</taxon>
        <taxon>Bacillariophyta</taxon>
        <taxon>Coscinodiscophyceae</taxon>
        <taxon>Thalassiosirophycidae</taxon>
        <taxon>Thalassiosirales</taxon>
        <taxon>Thalassiosiraceae</taxon>
        <taxon>Thalassiosira</taxon>
    </lineage>
</organism>
<dbReference type="GO" id="GO:0005634">
    <property type="term" value="C:nucleus"/>
    <property type="evidence" value="ECO:0000318"/>
    <property type="project" value="GO_Central"/>
</dbReference>
<dbReference type="PANTHER" id="PTHR11787">
    <property type="entry name" value="RAB GDP-DISSOCIATION INHIBITOR"/>
    <property type="match status" value="1"/>
</dbReference>
<gene>
    <name evidence="3" type="ORF">THAPSDRAFT_2415</name>
</gene>
<proteinExistence type="inferred from homology"/>
<evidence type="ECO:0000313" key="4">
    <source>
        <dbReference type="Proteomes" id="UP000001449"/>
    </source>
</evidence>
<dbReference type="Proteomes" id="UP000001449">
    <property type="component" value="Chromosome 2"/>
</dbReference>
<reference evidence="3 4" key="2">
    <citation type="journal article" date="2008" name="Nature">
        <title>The Phaeodactylum genome reveals the evolutionary history of diatom genomes.</title>
        <authorList>
            <person name="Bowler C."/>
            <person name="Allen A.E."/>
            <person name="Badger J.H."/>
            <person name="Grimwood J."/>
            <person name="Jabbari K."/>
            <person name="Kuo A."/>
            <person name="Maheswari U."/>
            <person name="Martens C."/>
            <person name="Maumus F."/>
            <person name="Otillar R.P."/>
            <person name="Rayko E."/>
            <person name="Salamov A."/>
            <person name="Vandepoele K."/>
            <person name="Beszteri B."/>
            <person name="Gruber A."/>
            <person name="Heijde M."/>
            <person name="Katinka M."/>
            <person name="Mock T."/>
            <person name="Valentin K."/>
            <person name="Verret F."/>
            <person name="Berges J.A."/>
            <person name="Brownlee C."/>
            <person name="Cadoret J.P."/>
            <person name="Chiovitti A."/>
            <person name="Choi C.J."/>
            <person name="Coesel S."/>
            <person name="De Martino A."/>
            <person name="Detter J.C."/>
            <person name="Durkin C."/>
            <person name="Falciatore A."/>
            <person name="Fournet J."/>
            <person name="Haruta M."/>
            <person name="Huysman M.J."/>
            <person name="Jenkins B.D."/>
            <person name="Jiroutova K."/>
            <person name="Jorgensen R.E."/>
            <person name="Joubert Y."/>
            <person name="Kaplan A."/>
            <person name="Kroger N."/>
            <person name="Kroth P.G."/>
            <person name="La Roche J."/>
            <person name="Lindquist E."/>
            <person name="Lommer M."/>
            <person name="Martin-Jezequel V."/>
            <person name="Lopez P.J."/>
            <person name="Lucas S."/>
            <person name="Mangogna M."/>
            <person name="McGinnis K."/>
            <person name="Medlin L.K."/>
            <person name="Montsant A."/>
            <person name="Oudot-Le Secq M.P."/>
            <person name="Napoli C."/>
            <person name="Obornik M."/>
            <person name="Parker M.S."/>
            <person name="Petit J.L."/>
            <person name="Porcel B.M."/>
            <person name="Poulsen N."/>
            <person name="Robison M."/>
            <person name="Rychlewski L."/>
            <person name="Rynearson T.A."/>
            <person name="Schmutz J."/>
            <person name="Shapiro H."/>
            <person name="Siaut M."/>
            <person name="Stanley M."/>
            <person name="Sussman M.R."/>
            <person name="Taylor A.R."/>
            <person name="Vardi A."/>
            <person name="von Dassow P."/>
            <person name="Vyverman W."/>
            <person name="Willis A."/>
            <person name="Wyrwicz L.S."/>
            <person name="Rokhsar D.S."/>
            <person name="Weissenbach J."/>
            <person name="Armbrust E.V."/>
            <person name="Green B.R."/>
            <person name="Van de Peer Y."/>
            <person name="Grigoriev I.V."/>
        </authorList>
    </citation>
    <scope>NUCLEOTIDE SEQUENCE [LARGE SCALE GENOMIC DNA]</scope>
    <source>
        <strain evidence="3 4">CCMP1335</strain>
    </source>
</reference>